<sequence length="111" mass="13032">MKAKIVYNLFFIGFLLMYDLNPSTQNPLSKYDRQLRVADPPPPPPCWSTRIHQPCLSRSFHERILSFPPPPTSFLAVPTADAISFWDHELLMHPLLFFMYPAKLDFFLFFQ</sequence>
<accession>A0A2G9H179</accession>
<organism evidence="2 3">
    <name type="scientific">Handroanthus impetiginosus</name>
    <dbReference type="NCBI Taxonomy" id="429701"/>
    <lineage>
        <taxon>Eukaryota</taxon>
        <taxon>Viridiplantae</taxon>
        <taxon>Streptophyta</taxon>
        <taxon>Embryophyta</taxon>
        <taxon>Tracheophyta</taxon>
        <taxon>Spermatophyta</taxon>
        <taxon>Magnoliopsida</taxon>
        <taxon>eudicotyledons</taxon>
        <taxon>Gunneridae</taxon>
        <taxon>Pentapetalae</taxon>
        <taxon>asterids</taxon>
        <taxon>lamiids</taxon>
        <taxon>Lamiales</taxon>
        <taxon>Bignoniaceae</taxon>
        <taxon>Crescentiina</taxon>
        <taxon>Tabebuia alliance</taxon>
        <taxon>Handroanthus</taxon>
    </lineage>
</organism>
<comment type="caution">
    <text evidence="2">The sequence shown here is derived from an EMBL/GenBank/DDBJ whole genome shotgun (WGS) entry which is preliminary data.</text>
</comment>
<name>A0A2G9H179_9LAMI</name>
<feature type="signal peptide" evidence="1">
    <location>
        <begin position="1"/>
        <end position="25"/>
    </location>
</feature>
<evidence type="ECO:0000313" key="3">
    <source>
        <dbReference type="Proteomes" id="UP000231279"/>
    </source>
</evidence>
<evidence type="ECO:0000256" key="1">
    <source>
        <dbReference type="SAM" id="SignalP"/>
    </source>
</evidence>
<reference evidence="3" key="1">
    <citation type="journal article" date="2018" name="Gigascience">
        <title>Genome assembly of the Pink Ipe (Handroanthus impetiginosus, Bignoniaceae), a highly valued, ecologically keystone Neotropical timber forest tree.</title>
        <authorList>
            <person name="Silva-Junior O.B."/>
            <person name="Grattapaglia D."/>
            <person name="Novaes E."/>
            <person name="Collevatti R.G."/>
        </authorList>
    </citation>
    <scope>NUCLEOTIDE SEQUENCE [LARGE SCALE GENOMIC DNA]</scope>
    <source>
        <strain evidence="3">cv. UFG-1</strain>
    </source>
</reference>
<dbReference type="EMBL" id="NKXS01002981">
    <property type="protein sequence ID" value="PIN11277.1"/>
    <property type="molecule type" value="Genomic_DNA"/>
</dbReference>
<evidence type="ECO:0000313" key="2">
    <source>
        <dbReference type="EMBL" id="PIN11277.1"/>
    </source>
</evidence>
<dbReference type="Proteomes" id="UP000231279">
    <property type="component" value="Unassembled WGS sequence"/>
</dbReference>
<protein>
    <submittedName>
        <fullName evidence="2">Uncharacterized protein</fullName>
    </submittedName>
</protein>
<keyword evidence="1" id="KW-0732">Signal</keyword>
<feature type="chain" id="PRO_5013836285" evidence="1">
    <location>
        <begin position="26"/>
        <end position="111"/>
    </location>
</feature>
<proteinExistence type="predicted"/>
<keyword evidence="3" id="KW-1185">Reference proteome</keyword>
<gene>
    <name evidence="2" type="ORF">CDL12_16129</name>
</gene>
<dbReference type="AlphaFoldDB" id="A0A2G9H179"/>